<evidence type="ECO:0000313" key="4">
    <source>
        <dbReference type="EMBL" id="KAJ5153499.1"/>
    </source>
</evidence>
<dbReference type="EMBL" id="JAPQKN010000007">
    <property type="protein sequence ID" value="KAJ5153499.1"/>
    <property type="molecule type" value="Genomic_DNA"/>
</dbReference>
<name>A0A9W9HRE3_9EURO</name>
<dbReference type="Gene3D" id="3.40.50.720">
    <property type="entry name" value="NAD(P)-binding Rossmann-like Domain"/>
    <property type="match status" value="1"/>
</dbReference>
<dbReference type="Pfam" id="PF00106">
    <property type="entry name" value="adh_short"/>
    <property type="match status" value="1"/>
</dbReference>
<keyword evidence="5" id="KW-1185">Reference proteome</keyword>
<reference evidence="4" key="2">
    <citation type="journal article" date="2023" name="IMA Fungus">
        <title>Comparative genomic study of the Penicillium genus elucidates a diverse pangenome and 15 lateral gene transfer events.</title>
        <authorList>
            <person name="Petersen C."/>
            <person name="Sorensen T."/>
            <person name="Nielsen M.R."/>
            <person name="Sondergaard T.E."/>
            <person name="Sorensen J.L."/>
            <person name="Fitzpatrick D.A."/>
            <person name="Frisvad J.C."/>
            <person name="Nielsen K.L."/>
        </authorList>
    </citation>
    <scope>NUCLEOTIDE SEQUENCE</scope>
    <source>
        <strain evidence="4">IBT 26290</strain>
    </source>
</reference>
<dbReference type="InterPro" id="IPR036291">
    <property type="entry name" value="NAD(P)-bd_dom_sf"/>
</dbReference>
<dbReference type="GO" id="GO:0016491">
    <property type="term" value="F:oxidoreductase activity"/>
    <property type="evidence" value="ECO:0007669"/>
    <property type="project" value="UniProtKB-KW"/>
</dbReference>
<dbReference type="AlphaFoldDB" id="A0A9W9HRE3"/>
<dbReference type="OrthoDB" id="1933717at2759"/>
<comment type="similarity">
    <text evidence="1 3">Belongs to the short-chain dehydrogenases/reductases (SDR) family.</text>
</comment>
<dbReference type="PRINTS" id="PR00081">
    <property type="entry name" value="GDHRDH"/>
</dbReference>
<evidence type="ECO:0000313" key="5">
    <source>
        <dbReference type="Proteomes" id="UP001149163"/>
    </source>
</evidence>
<dbReference type="CDD" id="cd05233">
    <property type="entry name" value="SDR_c"/>
    <property type="match status" value="1"/>
</dbReference>
<proteinExistence type="inferred from homology"/>
<keyword evidence="2" id="KW-0560">Oxidoreductase</keyword>
<evidence type="ECO:0000256" key="3">
    <source>
        <dbReference type="RuleBase" id="RU000363"/>
    </source>
</evidence>
<dbReference type="InterPro" id="IPR002347">
    <property type="entry name" value="SDR_fam"/>
</dbReference>
<evidence type="ECO:0000256" key="2">
    <source>
        <dbReference type="ARBA" id="ARBA00023002"/>
    </source>
</evidence>
<sequence>MSTLALDVDDELKAFSFTSKAHRDVYPAIDPCLAGHSQAGKVIIITGASRGIGKLGFAASFARANAAAIVLIGRSAGDLAETEKLVNSINPETKVLLISLDVTNAAGVTKAFEDIVARFGVPHVLINNAGYINPLDPIADVDVDLWWRTQEVNVKGTFLMTNAFLKATGNTPSTPTTIVNLTSMAAQGLPPGMSSYSPAKIAICRFTDYLATENPNITSVSLDPGLVPTDMGHSVPYLAGYLHDTPELSGCVAVWLASGDKAFLSGRYIAANWNVEELEARKKEIKDGDFLTFGLRGKFGIPGVVVEGHRK</sequence>
<dbReference type="SUPFAM" id="SSF51735">
    <property type="entry name" value="NAD(P)-binding Rossmann-fold domains"/>
    <property type="match status" value="1"/>
</dbReference>
<dbReference type="PRINTS" id="PR00080">
    <property type="entry name" value="SDRFAMILY"/>
</dbReference>
<reference evidence="4" key="1">
    <citation type="submission" date="2022-11" db="EMBL/GenBank/DDBJ databases">
        <authorList>
            <person name="Petersen C."/>
        </authorList>
    </citation>
    <scope>NUCLEOTIDE SEQUENCE</scope>
    <source>
        <strain evidence="4">IBT 26290</strain>
    </source>
</reference>
<comment type="caution">
    <text evidence="4">The sequence shown here is derived from an EMBL/GenBank/DDBJ whole genome shotgun (WGS) entry which is preliminary data.</text>
</comment>
<gene>
    <name evidence="4" type="ORF">N7482_009977</name>
</gene>
<evidence type="ECO:0000256" key="1">
    <source>
        <dbReference type="ARBA" id="ARBA00006484"/>
    </source>
</evidence>
<protein>
    <submittedName>
        <fullName evidence="4">Uncharacterized protein</fullName>
    </submittedName>
</protein>
<organism evidence="4 5">
    <name type="scientific">Penicillium canariense</name>
    <dbReference type="NCBI Taxonomy" id="189055"/>
    <lineage>
        <taxon>Eukaryota</taxon>
        <taxon>Fungi</taxon>
        <taxon>Dikarya</taxon>
        <taxon>Ascomycota</taxon>
        <taxon>Pezizomycotina</taxon>
        <taxon>Eurotiomycetes</taxon>
        <taxon>Eurotiomycetidae</taxon>
        <taxon>Eurotiales</taxon>
        <taxon>Aspergillaceae</taxon>
        <taxon>Penicillium</taxon>
    </lineage>
</organism>
<dbReference type="Proteomes" id="UP001149163">
    <property type="component" value="Unassembled WGS sequence"/>
</dbReference>
<accession>A0A9W9HRE3</accession>
<dbReference type="GeneID" id="81431277"/>
<dbReference type="PANTHER" id="PTHR42901:SF1">
    <property type="entry name" value="ALCOHOL DEHYDROGENASE"/>
    <property type="match status" value="1"/>
</dbReference>
<dbReference type="RefSeq" id="XP_056539807.1">
    <property type="nucleotide sequence ID" value="XM_056692101.1"/>
</dbReference>
<dbReference type="PANTHER" id="PTHR42901">
    <property type="entry name" value="ALCOHOL DEHYDROGENASE"/>
    <property type="match status" value="1"/>
</dbReference>